<evidence type="ECO:0000256" key="4">
    <source>
        <dbReference type="ARBA" id="ARBA00023136"/>
    </source>
</evidence>
<dbReference type="Proteomes" id="UP000886722">
    <property type="component" value="Unassembled WGS sequence"/>
</dbReference>
<evidence type="ECO:0000313" key="8">
    <source>
        <dbReference type="Proteomes" id="UP000886722"/>
    </source>
</evidence>
<name>A0A9D1GF17_9BACT</name>
<proteinExistence type="predicted"/>
<evidence type="ECO:0000256" key="5">
    <source>
        <dbReference type="ARBA" id="ARBA00023237"/>
    </source>
</evidence>
<evidence type="ECO:0000313" key="7">
    <source>
        <dbReference type="EMBL" id="HIT39571.1"/>
    </source>
</evidence>
<reference evidence="7" key="1">
    <citation type="submission" date="2020-10" db="EMBL/GenBank/DDBJ databases">
        <authorList>
            <person name="Gilroy R."/>
        </authorList>
    </citation>
    <scope>NUCLEOTIDE SEQUENCE</scope>
    <source>
        <strain evidence="7">21143</strain>
    </source>
</reference>
<organism evidence="7 8">
    <name type="scientific">Candidatus Caccoplasma intestinavium</name>
    <dbReference type="NCBI Taxonomy" id="2840716"/>
    <lineage>
        <taxon>Bacteria</taxon>
        <taxon>Pseudomonadati</taxon>
        <taxon>Bacteroidota</taxon>
        <taxon>Bacteroidia</taxon>
        <taxon>Bacteroidales</taxon>
        <taxon>Bacteroidaceae</taxon>
        <taxon>Bacteroidaceae incertae sedis</taxon>
        <taxon>Candidatus Caccoplasma</taxon>
    </lineage>
</organism>
<dbReference type="GO" id="GO:0019867">
    <property type="term" value="C:outer membrane"/>
    <property type="evidence" value="ECO:0007669"/>
    <property type="project" value="InterPro"/>
</dbReference>
<gene>
    <name evidence="7" type="ORF">IAD06_05990</name>
</gene>
<feature type="domain" description="Bacterial surface antigen (D15)" evidence="6">
    <location>
        <begin position="349"/>
        <end position="731"/>
    </location>
</feature>
<comment type="subcellular location">
    <subcellularLocation>
        <location evidence="1">Membrane</location>
    </subcellularLocation>
</comment>
<dbReference type="InterPro" id="IPR000184">
    <property type="entry name" value="Bac_surfAg_D15"/>
</dbReference>
<evidence type="ECO:0000256" key="1">
    <source>
        <dbReference type="ARBA" id="ARBA00004370"/>
    </source>
</evidence>
<dbReference type="AlphaFoldDB" id="A0A9D1GF17"/>
<dbReference type="InterPro" id="IPR039910">
    <property type="entry name" value="D15-like"/>
</dbReference>
<reference evidence="7" key="2">
    <citation type="journal article" date="2021" name="PeerJ">
        <title>Extensive microbial diversity within the chicken gut microbiome revealed by metagenomics and culture.</title>
        <authorList>
            <person name="Gilroy R."/>
            <person name="Ravi A."/>
            <person name="Getino M."/>
            <person name="Pursley I."/>
            <person name="Horton D.L."/>
            <person name="Alikhan N.F."/>
            <person name="Baker D."/>
            <person name="Gharbi K."/>
            <person name="Hall N."/>
            <person name="Watson M."/>
            <person name="Adriaenssens E.M."/>
            <person name="Foster-Nyarko E."/>
            <person name="Jarju S."/>
            <person name="Secka A."/>
            <person name="Antonio M."/>
            <person name="Oren A."/>
            <person name="Chaudhuri R.R."/>
            <person name="La Ragione R."/>
            <person name="Hildebrand F."/>
            <person name="Pallen M.J."/>
        </authorList>
    </citation>
    <scope>NUCLEOTIDE SEQUENCE</scope>
    <source>
        <strain evidence="7">21143</strain>
    </source>
</reference>
<comment type="caution">
    <text evidence="7">The sequence shown here is derived from an EMBL/GenBank/DDBJ whole genome shotgun (WGS) entry which is preliminary data.</text>
</comment>
<dbReference type="Gene3D" id="2.40.160.50">
    <property type="entry name" value="membrane protein fhac: a member of the omp85/tpsb transporter family"/>
    <property type="match status" value="1"/>
</dbReference>
<accession>A0A9D1GF17</accession>
<sequence length="733" mass="82720">MHIDPEEKGVKLSSDAESAVRDALSVKPNNALYSPYVRWPFPFGLWVYNHVEPKKDRGFKHWFYERFAKTPVLISTVQPDLRVAVVPDILANYGYFSSSAAYSLDYNRKNPKKARITYDVTYGKPWRYSSISYPVPSSPLTSIIDSTRSSSLLREGDIYRADVLSSERSRITSVLRNRGYYFFRPDYLSYLADTTVVPNEVALRLQLRGNVPSEALRTYRVGHITFDLKSASGKGEVDTVELSNVTFVYQKPLKVRKRFIERNITLKTGEIYTLDRQTESLNSLVRMGIFRYVNLAVSTPDSIRRDNSLDITLDAAMDTPMEAWFEANVTSSTNSFIGPGVIFGLAHKNVFGGGERLSLELSGSYEWQTGKRQSAGTKTSLLNSYEFGIKASLAFPRLLPSALLWDSRIERRYGGKTTVQLSADLMNRPQYFRMLSLNTSFSFDFQSSRVSSHTIQLPKIGYNYLINSTASFDSTLQENPAIALSFRNQLIPSLGYTYRFNKQFGRHDGNHIFWQTSASTAGNFLSWVVAGTEGHKKFLGIPFSQFVKATTDFRYYRRLWGEAWLATRFLVGAGWAYGNSTVLPYSEQFYIGGANSIRAFTIRTVGPGSYAPPKGDADAYLDQTGNFKLESNIELRFPILGDLQGAVFLDAGNIWLLKAEESRPGGMLNAKTFWRDIALGTGVGLRYDISFLILRIDMGIGLHAPYNNDKSRYYNMDSFGKSLAFHLAIGYPF</sequence>
<dbReference type="PANTHER" id="PTHR12815:SF47">
    <property type="entry name" value="TRANSLOCATION AND ASSEMBLY MODULE SUBUNIT TAMA"/>
    <property type="match status" value="1"/>
</dbReference>
<evidence type="ECO:0000256" key="3">
    <source>
        <dbReference type="ARBA" id="ARBA00022729"/>
    </source>
</evidence>
<keyword evidence="2" id="KW-0812">Transmembrane</keyword>
<evidence type="ECO:0000256" key="2">
    <source>
        <dbReference type="ARBA" id="ARBA00022692"/>
    </source>
</evidence>
<dbReference type="Gene3D" id="3.10.20.310">
    <property type="entry name" value="membrane protein fhac"/>
    <property type="match status" value="1"/>
</dbReference>
<dbReference type="PANTHER" id="PTHR12815">
    <property type="entry name" value="SORTING AND ASSEMBLY MACHINERY SAMM50 PROTEIN FAMILY MEMBER"/>
    <property type="match status" value="1"/>
</dbReference>
<dbReference type="Pfam" id="PF01103">
    <property type="entry name" value="Omp85"/>
    <property type="match status" value="1"/>
</dbReference>
<keyword evidence="4" id="KW-0472">Membrane</keyword>
<evidence type="ECO:0000259" key="6">
    <source>
        <dbReference type="Pfam" id="PF01103"/>
    </source>
</evidence>
<protein>
    <submittedName>
        <fullName evidence="7">BamA/TamA family outer membrane protein</fullName>
    </submittedName>
</protein>
<dbReference type="EMBL" id="DVKT01000045">
    <property type="protein sequence ID" value="HIT39571.1"/>
    <property type="molecule type" value="Genomic_DNA"/>
</dbReference>
<keyword evidence="3" id="KW-0732">Signal</keyword>
<keyword evidence="5" id="KW-0998">Cell outer membrane</keyword>